<keyword evidence="4" id="KW-1185">Reference proteome</keyword>
<accession>A0A914PIW4</accession>
<feature type="domain" description="MACPF" evidence="3">
    <location>
        <begin position="18"/>
        <end position="360"/>
    </location>
</feature>
<keyword evidence="2" id="KW-0732">Signal</keyword>
<evidence type="ECO:0000256" key="1">
    <source>
        <dbReference type="SAM" id="MobiDB-lite"/>
    </source>
</evidence>
<dbReference type="WBParaSite" id="PDA_v2.g14702.t1">
    <property type="protein sequence ID" value="PDA_v2.g14702.t1"/>
    <property type="gene ID" value="PDA_v2.g14702"/>
</dbReference>
<feature type="chain" id="PRO_5036836754" evidence="2">
    <location>
        <begin position="18"/>
        <end position="654"/>
    </location>
</feature>
<evidence type="ECO:0000256" key="2">
    <source>
        <dbReference type="SAM" id="SignalP"/>
    </source>
</evidence>
<organism evidence="4 5">
    <name type="scientific">Panagrolaimus davidi</name>
    <dbReference type="NCBI Taxonomy" id="227884"/>
    <lineage>
        <taxon>Eukaryota</taxon>
        <taxon>Metazoa</taxon>
        <taxon>Ecdysozoa</taxon>
        <taxon>Nematoda</taxon>
        <taxon>Chromadorea</taxon>
        <taxon>Rhabditida</taxon>
        <taxon>Tylenchina</taxon>
        <taxon>Panagrolaimomorpha</taxon>
        <taxon>Panagrolaimoidea</taxon>
        <taxon>Panagrolaimidae</taxon>
        <taxon>Panagrolaimus</taxon>
    </lineage>
</organism>
<evidence type="ECO:0000259" key="3">
    <source>
        <dbReference type="PROSITE" id="PS51412"/>
    </source>
</evidence>
<evidence type="ECO:0000313" key="4">
    <source>
        <dbReference type="Proteomes" id="UP000887578"/>
    </source>
</evidence>
<evidence type="ECO:0000313" key="5">
    <source>
        <dbReference type="WBParaSite" id="PDA_v2.g14702.t1"/>
    </source>
</evidence>
<dbReference type="InterPro" id="IPR020864">
    <property type="entry name" value="MACPF"/>
</dbReference>
<sequence>MKQIVIFSIFAVLNVIGNPTELSDENGCLLQLHQQMGNMLNATASGIVGVSWDDLTNKMTLPIFATTFTKCKTTPDGHFLIPDNVLAVPVQEVFIDRTAKSYKSYNDIEKDNIRAERHEYDTHMGRSRLSGTFSKSNEEIKKIFSKGNMMMFEAQIGYKAFTFIAEEAELNSAFRGKIDEIIESLDLSHPILAKYQAECIIRDYGTHVVNKVLTGASMKYKAFMKTSQVDKYTHESGGGRIPETEASETFLRLVELGMDRISSSSWSASNNKTRNSFEDNVQYSTIETKGGSDVRKILKAKEGEGAVSHMDNIVGLEHEGIPIYTLINKNYFRAKQYDTYTLLRVQNLIFNATKEYYEVNTVFGCTDPTAENFDYQANYDEGESCKATKLEFLFDGIFQRVGDTRIVYSRPIPFDIFMLYKTKLILAYQKDMIPKFTVNHPLTNHTSCPEGYEEIMLTTANLNSSVTWNKVDYGVRAITEYKTYWCRRVRVNGTDTSHKSALFGGFIIDGENVITRSKGCPTDYDEVLMFEDTKLCLSYKYDIGKVNSISFGGFYSCETREKDCPKGYSAHLLKIHYGCAVYYCVLPYVHNYVEPTLVRPPFIKYSDAMVADIPNEIDFEFKNETMTTTIPDLHSGTDNSTNSSNLNQKPQSLF</sequence>
<dbReference type="PROSITE" id="PS51412">
    <property type="entry name" value="MACPF_2"/>
    <property type="match status" value="1"/>
</dbReference>
<reference evidence="5" key="1">
    <citation type="submission" date="2022-11" db="UniProtKB">
        <authorList>
            <consortium name="WormBaseParasite"/>
        </authorList>
    </citation>
    <scope>IDENTIFICATION</scope>
</reference>
<name>A0A914PIW4_9BILA</name>
<proteinExistence type="predicted"/>
<protein>
    <submittedName>
        <fullName evidence="5">Macrophage-expressed gene 1 protein</fullName>
    </submittedName>
</protein>
<dbReference type="Proteomes" id="UP000887578">
    <property type="component" value="Unplaced"/>
</dbReference>
<dbReference type="Pfam" id="PF01823">
    <property type="entry name" value="MACPF"/>
    <property type="match status" value="1"/>
</dbReference>
<feature type="region of interest" description="Disordered" evidence="1">
    <location>
        <begin position="630"/>
        <end position="654"/>
    </location>
</feature>
<feature type="signal peptide" evidence="2">
    <location>
        <begin position="1"/>
        <end position="17"/>
    </location>
</feature>
<dbReference type="AlphaFoldDB" id="A0A914PIW4"/>